<protein>
    <recommendedName>
        <fullName evidence="3">DNA topoisomerase</fullName>
        <ecNumber evidence="3">5.6.2.1</ecNumber>
    </recommendedName>
</protein>
<sequence>MNASDERRPQADLLKPDLASLRQMGLIYVTDTMPGITRRRCGKGFAYRWPDGARLDDHATLARIRNLGLPPAYEQVWICLDPKGHLQATGLDAKGRKQYRYHPDWAAWRSQQKFDQLLPFGRKLPVIRRHVLEDLKGDGDLQTFLLATLVILLDVTHMRVGNRSYAEENKTFGATTLLKRHLHFDEDAIRISFTAKGGKRVRRTLRHPRLQRVLEEISDLPGRDLFSWKDSGGTLHRIDSGRLNQYLSETSGNHVSAKTFRTWGGSVAALAAAGKALRAGEKITVKLMCQAAAETLHNTPAICRNSYVHPHILKLASDDDAAERLVLVDQPDKISGLRRDEDRLMAFLQQASVRDEQT</sequence>
<comment type="catalytic activity">
    <reaction evidence="1">
        <text>ATP-independent breakage of single-stranded DNA, followed by passage and rejoining.</text>
        <dbReference type="EC" id="5.6.2.1"/>
    </reaction>
</comment>
<dbReference type="InterPro" id="IPR001631">
    <property type="entry name" value="TopoI"/>
</dbReference>
<dbReference type="InterPro" id="IPR014711">
    <property type="entry name" value="TopoI_cat_a-hlx-sub_euk"/>
</dbReference>
<evidence type="ECO:0000256" key="2">
    <source>
        <dbReference type="ARBA" id="ARBA00006645"/>
    </source>
</evidence>
<evidence type="ECO:0000256" key="1">
    <source>
        <dbReference type="ARBA" id="ARBA00000213"/>
    </source>
</evidence>
<organism evidence="9 10">
    <name type="scientific">Peteryoungia desertarenae</name>
    <dbReference type="NCBI Taxonomy" id="1813451"/>
    <lineage>
        <taxon>Bacteria</taxon>
        <taxon>Pseudomonadati</taxon>
        <taxon>Pseudomonadota</taxon>
        <taxon>Alphaproteobacteria</taxon>
        <taxon>Hyphomicrobiales</taxon>
        <taxon>Rhizobiaceae</taxon>
        <taxon>Peteryoungia</taxon>
    </lineage>
</organism>
<name>A0ABX6QJ77_9HYPH</name>
<proteinExistence type="inferred from homology"/>
<evidence type="ECO:0000256" key="3">
    <source>
        <dbReference type="ARBA" id="ARBA00012891"/>
    </source>
</evidence>
<reference evidence="9 10" key="1">
    <citation type="submission" date="2020-06" db="EMBL/GenBank/DDBJ databases">
        <title>Genome sequence of Rhizobium sp strain ADMK78.</title>
        <authorList>
            <person name="Rahi P."/>
        </authorList>
    </citation>
    <scope>NUCLEOTIDE SEQUENCE [LARGE SCALE GENOMIC DNA]</scope>
    <source>
        <strain evidence="9 10">ADMK78</strain>
    </source>
</reference>
<gene>
    <name evidence="9" type="ORF">FE840_003100</name>
</gene>
<evidence type="ECO:0000259" key="8">
    <source>
        <dbReference type="Pfam" id="PF21338"/>
    </source>
</evidence>
<accession>A0ABX6QJ77</accession>
<keyword evidence="5" id="KW-0238">DNA-binding</keyword>
<dbReference type="EC" id="5.6.2.1" evidence="3"/>
<evidence type="ECO:0000313" key="9">
    <source>
        <dbReference type="EMBL" id="QLF68616.1"/>
    </source>
</evidence>
<dbReference type="SUPFAM" id="SSF55869">
    <property type="entry name" value="DNA topoisomerase I domain"/>
    <property type="match status" value="1"/>
</dbReference>
<dbReference type="EMBL" id="CP058350">
    <property type="protein sequence ID" value="QLF68616.1"/>
    <property type="molecule type" value="Genomic_DNA"/>
</dbReference>
<comment type="similarity">
    <text evidence="2">Belongs to the type IB topoisomerase family.</text>
</comment>
<dbReference type="InterPro" id="IPR011010">
    <property type="entry name" value="DNA_brk_join_enz"/>
</dbReference>
<evidence type="ECO:0000313" key="10">
    <source>
        <dbReference type="Proteomes" id="UP000308530"/>
    </source>
</evidence>
<dbReference type="Proteomes" id="UP000308530">
    <property type="component" value="Chromosome"/>
</dbReference>
<evidence type="ECO:0000256" key="5">
    <source>
        <dbReference type="ARBA" id="ARBA00023125"/>
    </source>
</evidence>
<evidence type="ECO:0000259" key="7">
    <source>
        <dbReference type="Pfam" id="PF01028"/>
    </source>
</evidence>
<evidence type="ECO:0000256" key="6">
    <source>
        <dbReference type="ARBA" id="ARBA00023235"/>
    </source>
</evidence>
<keyword evidence="6" id="KW-0413">Isomerase</keyword>
<feature type="domain" description="DNA topoisomerase IB N-terminal" evidence="8">
    <location>
        <begin position="44"/>
        <end position="92"/>
    </location>
</feature>
<dbReference type="PROSITE" id="PS52038">
    <property type="entry name" value="TOPO_IB_2"/>
    <property type="match status" value="1"/>
</dbReference>
<evidence type="ECO:0000256" key="4">
    <source>
        <dbReference type="ARBA" id="ARBA00023029"/>
    </source>
</evidence>
<dbReference type="SUPFAM" id="SSF56349">
    <property type="entry name" value="DNA breaking-rejoining enzymes"/>
    <property type="match status" value="1"/>
</dbReference>
<dbReference type="Gene3D" id="1.10.132.120">
    <property type="match status" value="1"/>
</dbReference>
<keyword evidence="10" id="KW-1185">Reference proteome</keyword>
<dbReference type="Gene3D" id="3.30.66.10">
    <property type="entry name" value="DNA topoisomerase I domain"/>
    <property type="match status" value="1"/>
</dbReference>
<dbReference type="Pfam" id="PF01028">
    <property type="entry name" value="Topoisom_I"/>
    <property type="match status" value="1"/>
</dbReference>
<dbReference type="InterPro" id="IPR013500">
    <property type="entry name" value="TopoI_cat_euk"/>
</dbReference>
<dbReference type="PRINTS" id="PR00416">
    <property type="entry name" value="EUTPISMRASEI"/>
</dbReference>
<keyword evidence="4" id="KW-0799">Topoisomerase</keyword>
<dbReference type="Gene3D" id="3.90.15.10">
    <property type="entry name" value="Topoisomerase I, Chain A, domain 3"/>
    <property type="match status" value="1"/>
</dbReference>
<dbReference type="InterPro" id="IPR035447">
    <property type="entry name" value="DNA_topo_I_N_sf"/>
</dbReference>
<feature type="domain" description="DNA topoisomerase I catalytic core eukaryotic-type" evidence="7">
    <location>
        <begin position="109"/>
        <end position="272"/>
    </location>
</feature>
<dbReference type="InterPro" id="IPR049331">
    <property type="entry name" value="Top1B_N_bact"/>
</dbReference>
<dbReference type="Pfam" id="PF21338">
    <property type="entry name" value="Top1B_N_bact"/>
    <property type="match status" value="1"/>
</dbReference>